<dbReference type="AlphaFoldDB" id="A0A1G6Z7T2"/>
<dbReference type="Pfam" id="PF02622">
    <property type="entry name" value="DUF179"/>
    <property type="match status" value="1"/>
</dbReference>
<dbReference type="OrthoDB" id="9807486at2"/>
<dbReference type="Gene3D" id="3.40.1740.10">
    <property type="entry name" value="VC0467-like"/>
    <property type="match status" value="1"/>
</dbReference>
<evidence type="ECO:0000256" key="1">
    <source>
        <dbReference type="ARBA" id="ARBA00009600"/>
    </source>
</evidence>
<accession>A0A1G6Z7T2</accession>
<proteinExistence type="inferred from homology"/>
<evidence type="ECO:0000313" key="4">
    <source>
        <dbReference type="Proteomes" id="UP000199412"/>
    </source>
</evidence>
<protein>
    <recommendedName>
        <fullName evidence="2">UPF0301 protein SAMN05421720_102288</fullName>
    </recommendedName>
</protein>
<reference evidence="3 4" key="1">
    <citation type="submission" date="2016-10" db="EMBL/GenBank/DDBJ databases">
        <authorList>
            <person name="de Groot N.N."/>
        </authorList>
    </citation>
    <scope>NUCLEOTIDE SEQUENCE [LARGE SCALE GENOMIC DNA]</scope>
    <source>
        <strain evidence="3 4">ATCC 700224</strain>
    </source>
</reference>
<name>A0A1G6Z7T2_9PROT</name>
<evidence type="ECO:0000256" key="2">
    <source>
        <dbReference type="HAMAP-Rule" id="MF_00758"/>
    </source>
</evidence>
<comment type="similarity">
    <text evidence="1 2">Belongs to the UPF0301 (AlgH) family.</text>
</comment>
<gene>
    <name evidence="3" type="ORF">SAMN05421720_102288</name>
</gene>
<organism evidence="3 4">
    <name type="scientific">Rhodospira trueperi</name>
    <dbReference type="NCBI Taxonomy" id="69960"/>
    <lineage>
        <taxon>Bacteria</taxon>
        <taxon>Pseudomonadati</taxon>
        <taxon>Pseudomonadota</taxon>
        <taxon>Alphaproteobacteria</taxon>
        <taxon>Rhodospirillales</taxon>
        <taxon>Rhodospirillaceae</taxon>
        <taxon>Rhodospira</taxon>
    </lineage>
</organism>
<dbReference type="SUPFAM" id="SSF143456">
    <property type="entry name" value="VC0467-like"/>
    <property type="match status" value="1"/>
</dbReference>
<dbReference type="GO" id="GO:0005829">
    <property type="term" value="C:cytosol"/>
    <property type="evidence" value="ECO:0007669"/>
    <property type="project" value="TreeGrafter"/>
</dbReference>
<keyword evidence="4" id="KW-1185">Reference proteome</keyword>
<dbReference type="RefSeq" id="WP_092782936.1">
    <property type="nucleotide sequence ID" value="NZ_FNAP01000002.1"/>
</dbReference>
<dbReference type="PANTHER" id="PTHR30327">
    <property type="entry name" value="UNCHARACTERIZED PROTEIN YQGE"/>
    <property type="match status" value="1"/>
</dbReference>
<dbReference type="EMBL" id="FNAP01000002">
    <property type="protein sequence ID" value="SDD98794.1"/>
    <property type="molecule type" value="Genomic_DNA"/>
</dbReference>
<dbReference type="HAMAP" id="MF_00758">
    <property type="entry name" value="UPF0301"/>
    <property type="match status" value="1"/>
</dbReference>
<sequence length="195" mass="20929">MVETFASVGEADGYLTGKCLVAMPGMSDPRFVRAVIYICAHTEEGAMGLVVNRAIPDFSFCDLLEQLNIPATPSCQQIQVQFGGPVESQRGFVLHSSDYIHEGTLVVDRAVALTATLEVLRDMAIGTGPTRSLMALGYAGWSPGQLDDELRRNVWLTVDADPELVFTPDLDAKYGLAMARIGIDPALLSSEGGHA</sequence>
<evidence type="ECO:0000313" key="3">
    <source>
        <dbReference type="EMBL" id="SDD98794.1"/>
    </source>
</evidence>
<dbReference type="STRING" id="69960.SAMN05421720_102288"/>
<dbReference type="Proteomes" id="UP000199412">
    <property type="component" value="Unassembled WGS sequence"/>
</dbReference>
<dbReference type="PANTHER" id="PTHR30327:SF1">
    <property type="entry name" value="UPF0301 PROTEIN YQGE"/>
    <property type="match status" value="1"/>
</dbReference>
<dbReference type="NCBIfam" id="NF001268">
    <property type="entry name" value="PRK00228.1-4"/>
    <property type="match status" value="1"/>
</dbReference>
<dbReference type="InterPro" id="IPR003774">
    <property type="entry name" value="AlgH-like"/>
</dbReference>